<organism evidence="1 2">
    <name type="scientific">Listeria swaminathanii</name>
    <dbReference type="NCBI Taxonomy" id="2713501"/>
    <lineage>
        <taxon>Bacteria</taxon>
        <taxon>Bacillati</taxon>
        <taxon>Bacillota</taxon>
        <taxon>Bacilli</taxon>
        <taxon>Bacillales</taxon>
        <taxon>Listeriaceae</taxon>
        <taxon>Listeria</taxon>
    </lineage>
</organism>
<proteinExistence type="predicted"/>
<gene>
    <name evidence="1" type="ORF">HCX62_04185</name>
</gene>
<comment type="caution">
    <text evidence="1">The sequence shown here is derived from an EMBL/GenBank/DDBJ whole genome shotgun (WGS) entry which is preliminary data.</text>
</comment>
<protein>
    <submittedName>
        <fullName evidence="1">Uncharacterized protein</fullName>
    </submittedName>
</protein>
<sequence>MKTYTKTSELYHNACLEICAQIKETGFKFVKSQMTIKKQTPPFTFEICLESSNLNRIDSSKNEGHVLLRFGCFIFDKKTKQDLFYISPCTLMGLADYELFAPTGEKNTDAINDIVGFINDKFIPVVQMIASDPQALLELYSKKPKMHYDNYFYICERDLFLLFERADLLPVYDAYMEKYKQGASRSKRQRWKKYLLTEIDFSLSEMEKAESLLLLNEISKLMAKHTEVKGNELLEESFDCLIHNKYDSNQEWLVEYYMFIVESSEFIQDKVIKQKIGAQMSKINPLQN</sequence>
<reference evidence="1 2" key="1">
    <citation type="submission" date="2020-03" db="EMBL/GenBank/DDBJ databases">
        <title>Soil Listeria distribution.</title>
        <authorList>
            <person name="Liao J."/>
            <person name="Wiedmann M."/>
        </authorList>
    </citation>
    <scope>NUCLEOTIDE SEQUENCE [LARGE SCALE GENOMIC DNA]</scope>
    <source>
        <strain evidence="1 2">FSL L7-0020</strain>
    </source>
</reference>
<dbReference type="EMBL" id="JAATOD010000001">
    <property type="protein sequence ID" value="MBC2329245.1"/>
    <property type="molecule type" value="Genomic_DNA"/>
</dbReference>
<accession>A0A7X1DMW5</accession>
<dbReference type="RefSeq" id="WP_185637141.1">
    <property type="nucleotide sequence ID" value="NZ_JAATOD010000001.1"/>
</dbReference>
<evidence type="ECO:0000313" key="2">
    <source>
        <dbReference type="Proteomes" id="UP000572016"/>
    </source>
</evidence>
<evidence type="ECO:0000313" key="1">
    <source>
        <dbReference type="EMBL" id="MBC2329245.1"/>
    </source>
</evidence>
<dbReference type="Proteomes" id="UP000572016">
    <property type="component" value="Unassembled WGS sequence"/>
</dbReference>
<dbReference type="AlphaFoldDB" id="A0A7X1DMW5"/>
<name>A0A7X1DMW5_9LIST</name>